<dbReference type="Pfam" id="PF08706">
    <property type="entry name" value="D5_N"/>
    <property type="match status" value="1"/>
</dbReference>
<dbReference type="Proteomes" id="UP000483018">
    <property type="component" value="Unassembled WGS sequence"/>
</dbReference>
<keyword evidence="4" id="KW-0067">ATP-binding</keyword>
<feature type="domain" description="SF3 helicase" evidence="6">
    <location>
        <begin position="479"/>
        <end position="640"/>
    </location>
</feature>
<dbReference type="InterPro" id="IPR014015">
    <property type="entry name" value="Helicase_SF3_DNA-vir"/>
</dbReference>
<dbReference type="SUPFAM" id="SSF52540">
    <property type="entry name" value="P-loop containing nucleoside triphosphate hydrolases"/>
    <property type="match status" value="1"/>
</dbReference>
<gene>
    <name evidence="7" type="ORF">GND95_08750</name>
</gene>
<protein>
    <submittedName>
        <fullName evidence="7">DNA primase</fullName>
    </submittedName>
</protein>
<keyword evidence="2" id="KW-0378">Hydrolase</keyword>
<evidence type="ECO:0000256" key="1">
    <source>
        <dbReference type="ARBA" id="ARBA00022741"/>
    </source>
</evidence>
<feature type="compositionally biased region" description="Polar residues" evidence="5">
    <location>
        <begin position="35"/>
        <end position="45"/>
    </location>
</feature>
<dbReference type="OrthoDB" id="9763644at2"/>
<dbReference type="InterPro" id="IPR014818">
    <property type="entry name" value="Phage/plasmid_primase_P4_C"/>
</dbReference>
<dbReference type="Pfam" id="PF19263">
    <property type="entry name" value="DUF5906"/>
    <property type="match status" value="1"/>
</dbReference>
<feature type="region of interest" description="Disordered" evidence="5">
    <location>
        <begin position="26"/>
        <end position="45"/>
    </location>
</feature>
<dbReference type="PROSITE" id="PS51206">
    <property type="entry name" value="SF3_HELICASE_1"/>
    <property type="match status" value="1"/>
</dbReference>
<dbReference type="Gene3D" id="3.40.50.300">
    <property type="entry name" value="P-loop containing nucleotide triphosphate hydrolases"/>
    <property type="match status" value="1"/>
</dbReference>
<evidence type="ECO:0000313" key="8">
    <source>
        <dbReference type="Proteomes" id="UP000483018"/>
    </source>
</evidence>
<dbReference type="InterPro" id="IPR054468">
    <property type="entry name" value="NrSPol-like_HBD"/>
</dbReference>
<organism evidence="7 8">
    <name type="scientific">Defluviitalea raffinosedens</name>
    <dbReference type="NCBI Taxonomy" id="1450156"/>
    <lineage>
        <taxon>Bacteria</taxon>
        <taxon>Bacillati</taxon>
        <taxon>Bacillota</taxon>
        <taxon>Clostridia</taxon>
        <taxon>Lachnospirales</taxon>
        <taxon>Defluviitaleaceae</taxon>
        <taxon>Defluviitalea</taxon>
    </lineage>
</organism>
<evidence type="ECO:0000256" key="3">
    <source>
        <dbReference type="ARBA" id="ARBA00022806"/>
    </source>
</evidence>
<dbReference type="InterPro" id="IPR004968">
    <property type="entry name" value="DNA_primase/NTPase_C"/>
</dbReference>
<dbReference type="SMART" id="SM00885">
    <property type="entry name" value="D5_N"/>
    <property type="match status" value="1"/>
</dbReference>
<dbReference type="InterPro" id="IPR045455">
    <property type="entry name" value="NrS-1_pol-like_helicase"/>
</dbReference>
<dbReference type="Pfam" id="PF03288">
    <property type="entry name" value="Pox_D5"/>
    <property type="match status" value="1"/>
</dbReference>
<evidence type="ECO:0000256" key="2">
    <source>
        <dbReference type="ARBA" id="ARBA00022801"/>
    </source>
</evidence>
<sequence>MNIPEKMKRLPNWVCWRAVPRGNGKIDKQPVNAKTGGNAQSNNPDTWTNFETAVTAVSKFNLSGIGFMFGNNVFGVDIDNCIQNGVISTEALDIINSLDSYTEISPSENGIHIYCLGKLPEGRRRKGNIEMYSEGRFFTVTGNVYGQYKDIQERTKEIAEIHRKYFLQESKTPTPLQKRQPIDLDDEEIIHLAMSSQNGAEFEMLYNGNWQGRYPSQSEADLAFCNMLAFWTGCDRERMDSIMRRSGLMRPKWDRKQSGTTYGQIVINKAISDCTNVFEPNKNNGGNYTFNSPGETIFRIDKKYTMDDTGNAWRFRDMHHNDVKYSYINKNWLFWDQKVWREDLTGEIKRKADETIESMWKELSKLPDSIEKPDGSREPNPEKQARIKWCQKTRFSKTKTSMITEAQHLEGMQIQPSEMDFRKDILNVQNGIIDLRTGELMKHDRAFYCTKIANAEYHKDAKAPLWESFLRSITGDDQELITFLKRSVGYSLTGSTKEQCAFFCYGTGANGKSTFLDIISELLGDYAMNCQPETIMMKSTMSQAAASDIARLKGARMVTTVEPAEGAKLNEGLVKQLTGGDAVTARFLYGKEFEYRPEFKIWMATNHKPVIRGTDEGIWRRIRLIPFTVTIPPDKQDKNLLYKLKKEMNGILAWAVEGCMEWQREGLNMPKVVMEAVQEYRSEMDILKTFLDECTEQHPFETVKSSELYQCYVNWAETNNEYIMKHTKFGREMGKRYENKKTRDGKVYCGLKIKNEYKSLINPYRKHDSAYQFSLSGS</sequence>
<evidence type="ECO:0000256" key="4">
    <source>
        <dbReference type="ARBA" id="ARBA00022840"/>
    </source>
</evidence>
<dbReference type="PANTHER" id="PTHR35372">
    <property type="entry name" value="ATP BINDING PROTEIN-RELATED"/>
    <property type="match status" value="1"/>
</dbReference>
<name>A0A7C8LC46_9FIRM</name>
<dbReference type="InterPro" id="IPR027417">
    <property type="entry name" value="P-loop_NTPase"/>
</dbReference>
<accession>A0A7C8LC46</accession>
<dbReference type="AlphaFoldDB" id="A0A7C8LC46"/>
<dbReference type="InterPro" id="IPR006500">
    <property type="entry name" value="Helicase_put_C_phage/plasmid"/>
</dbReference>
<dbReference type="Pfam" id="PF22763">
    <property type="entry name" value="NrS1-1_pol-like_HBD"/>
    <property type="match status" value="1"/>
</dbReference>
<reference evidence="7 8" key="1">
    <citation type="submission" date="2019-12" db="EMBL/GenBank/DDBJ databases">
        <title>Defluviitalea raffinosedens, isolated from a biogas fermenter, genome sequencing and characterization.</title>
        <authorList>
            <person name="Rettenmaier R."/>
            <person name="Schneider M."/>
            <person name="Neuhaus K."/>
            <person name="Liebl W."/>
            <person name="Zverlov V."/>
        </authorList>
    </citation>
    <scope>NUCLEOTIDE SEQUENCE [LARGE SCALE GENOMIC DNA]</scope>
    <source>
        <strain evidence="7 8">249c-K6</strain>
    </source>
</reference>
<dbReference type="RefSeq" id="WP_158740510.1">
    <property type="nucleotide sequence ID" value="NZ_WSLF01000007.1"/>
</dbReference>
<proteinExistence type="predicted"/>
<evidence type="ECO:0000313" key="7">
    <source>
        <dbReference type="EMBL" id="KAE9633732.1"/>
    </source>
</evidence>
<keyword evidence="8" id="KW-1185">Reference proteome</keyword>
<keyword evidence="1" id="KW-0547">Nucleotide-binding</keyword>
<dbReference type="GO" id="GO:0004386">
    <property type="term" value="F:helicase activity"/>
    <property type="evidence" value="ECO:0007669"/>
    <property type="project" value="UniProtKB-KW"/>
</dbReference>
<dbReference type="GO" id="GO:0016787">
    <property type="term" value="F:hydrolase activity"/>
    <property type="evidence" value="ECO:0007669"/>
    <property type="project" value="UniProtKB-KW"/>
</dbReference>
<dbReference type="GO" id="GO:0005524">
    <property type="term" value="F:ATP binding"/>
    <property type="evidence" value="ECO:0007669"/>
    <property type="project" value="UniProtKB-KW"/>
</dbReference>
<dbReference type="PANTHER" id="PTHR35372:SF2">
    <property type="entry name" value="SF3 HELICASE DOMAIN-CONTAINING PROTEIN"/>
    <property type="match status" value="1"/>
</dbReference>
<evidence type="ECO:0000259" key="6">
    <source>
        <dbReference type="PROSITE" id="PS51206"/>
    </source>
</evidence>
<dbReference type="EMBL" id="WSLF01000007">
    <property type="protein sequence ID" value="KAE9633732.1"/>
    <property type="molecule type" value="Genomic_DNA"/>
</dbReference>
<dbReference type="InterPro" id="IPR051620">
    <property type="entry name" value="ORF904-like_C"/>
</dbReference>
<keyword evidence="3" id="KW-0347">Helicase</keyword>
<comment type="caution">
    <text evidence="7">The sequence shown here is derived from an EMBL/GenBank/DDBJ whole genome shotgun (WGS) entry which is preliminary data.</text>
</comment>
<evidence type="ECO:0000256" key="5">
    <source>
        <dbReference type="SAM" id="MobiDB-lite"/>
    </source>
</evidence>
<dbReference type="NCBIfam" id="TIGR01613">
    <property type="entry name" value="primase_Cterm"/>
    <property type="match status" value="1"/>
</dbReference>